<comment type="caution">
    <text evidence="1">The sequence shown here is derived from an EMBL/GenBank/DDBJ whole genome shotgun (WGS) entry which is preliminary data.</text>
</comment>
<dbReference type="Proteomes" id="UP000765509">
    <property type="component" value="Unassembled WGS sequence"/>
</dbReference>
<protein>
    <submittedName>
        <fullName evidence="1">Uncharacterized protein</fullName>
    </submittedName>
</protein>
<evidence type="ECO:0000313" key="1">
    <source>
        <dbReference type="EMBL" id="MBW0484491.1"/>
    </source>
</evidence>
<organism evidence="1 2">
    <name type="scientific">Austropuccinia psidii MF-1</name>
    <dbReference type="NCBI Taxonomy" id="1389203"/>
    <lineage>
        <taxon>Eukaryota</taxon>
        <taxon>Fungi</taxon>
        <taxon>Dikarya</taxon>
        <taxon>Basidiomycota</taxon>
        <taxon>Pucciniomycotina</taxon>
        <taxon>Pucciniomycetes</taxon>
        <taxon>Pucciniales</taxon>
        <taxon>Sphaerophragmiaceae</taxon>
        <taxon>Austropuccinia</taxon>
    </lineage>
</organism>
<gene>
    <name evidence="1" type="ORF">O181_024206</name>
</gene>
<accession>A0A9Q3CKZ1</accession>
<name>A0A9Q3CKZ1_9BASI</name>
<dbReference type="AlphaFoldDB" id="A0A9Q3CKZ1"/>
<dbReference type="EMBL" id="AVOT02007708">
    <property type="protein sequence ID" value="MBW0484491.1"/>
    <property type="molecule type" value="Genomic_DNA"/>
</dbReference>
<sequence length="127" mass="14926">MSQFAEKTQENFEKLHENILGLQKLIHLQNKTIQTLKEGYAKPIQASEETNKRLNQVLEEKYHCKRERGTLDKDIKKLFDFFQKMKPQSQGNVFGNTPSLQEDIKAKAPMGSKHRFPLQYQDRDDMT</sequence>
<reference evidence="1" key="1">
    <citation type="submission" date="2021-03" db="EMBL/GenBank/DDBJ databases">
        <title>Draft genome sequence of rust myrtle Austropuccinia psidii MF-1, a brazilian biotype.</title>
        <authorList>
            <person name="Quecine M.C."/>
            <person name="Pachon D.M.R."/>
            <person name="Bonatelli M.L."/>
            <person name="Correr F.H."/>
            <person name="Franceschini L.M."/>
            <person name="Leite T.F."/>
            <person name="Margarido G.R.A."/>
            <person name="Almeida C.A."/>
            <person name="Ferrarezi J.A."/>
            <person name="Labate C.A."/>
        </authorList>
    </citation>
    <scope>NUCLEOTIDE SEQUENCE</scope>
    <source>
        <strain evidence="1">MF-1</strain>
    </source>
</reference>
<keyword evidence="2" id="KW-1185">Reference proteome</keyword>
<evidence type="ECO:0000313" key="2">
    <source>
        <dbReference type="Proteomes" id="UP000765509"/>
    </source>
</evidence>
<proteinExistence type="predicted"/>